<comment type="cofactor">
    <cofactor evidence="1">
        <name>thiamine diphosphate</name>
        <dbReference type="ChEBI" id="CHEBI:58937"/>
    </cofactor>
</comment>
<dbReference type="Proteomes" id="UP001417504">
    <property type="component" value="Unassembled WGS sequence"/>
</dbReference>
<sequence length="123" mass="13736">MGLISLVKGFQWPLFFECLTMAALRKLPIVFVVENNLWAIGMSHLRATTFDPEIWKKEPAFGMPGVHVDGMDVLNVREVALEAIGSARTGEEPTLVECETYRFRGHPLAKIDKIGYVGLGLFD</sequence>
<dbReference type="SUPFAM" id="SSF52518">
    <property type="entry name" value="Thiamin diphosphate-binding fold (THDP-binding)"/>
    <property type="match status" value="1"/>
</dbReference>
<comment type="caution">
    <text evidence="5">The sequence shown here is derived from an EMBL/GenBank/DDBJ whole genome shotgun (WGS) entry which is preliminary data.</text>
</comment>
<keyword evidence="2" id="KW-0560">Oxidoreductase</keyword>
<dbReference type="Pfam" id="PF00676">
    <property type="entry name" value="E1_dh"/>
    <property type="match status" value="1"/>
</dbReference>
<dbReference type="GO" id="GO:0006086">
    <property type="term" value="P:pyruvate decarboxylation to acetyl-CoA"/>
    <property type="evidence" value="ECO:0007669"/>
    <property type="project" value="TreeGrafter"/>
</dbReference>
<dbReference type="PANTHER" id="PTHR11516:SF60">
    <property type="entry name" value="PYRUVATE DEHYDROGENASE E1 COMPONENT SUBUNIT ALPHA"/>
    <property type="match status" value="1"/>
</dbReference>
<name>A0AAP0IJV8_9MAGN</name>
<dbReference type="PANTHER" id="PTHR11516">
    <property type="entry name" value="PYRUVATE DEHYDROGENASE E1 COMPONENT, ALPHA SUBUNIT BACTERIAL AND ORGANELLAR"/>
    <property type="match status" value="1"/>
</dbReference>
<evidence type="ECO:0000256" key="3">
    <source>
        <dbReference type="ARBA" id="ARBA00023052"/>
    </source>
</evidence>
<dbReference type="InterPro" id="IPR050642">
    <property type="entry name" value="PDH_E1_Alpha_Subunit"/>
</dbReference>
<dbReference type="AlphaFoldDB" id="A0AAP0IJV8"/>
<reference evidence="5 6" key="1">
    <citation type="submission" date="2024-01" db="EMBL/GenBank/DDBJ databases">
        <title>Genome assemblies of Stephania.</title>
        <authorList>
            <person name="Yang L."/>
        </authorList>
    </citation>
    <scope>NUCLEOTIDE SEQUENCE [LARGE SCALE GENOMIC DNA]</scope>
    <source>
        <strain evidence="5">QJT</strain>
        <tissue evidence="5">Leaf</tissue>
    </source>
</reference>
<keyword evidence="3" id="KW-0786">Thiamine pyrophosphate</keyword>
<dbReference type="InterPro" id="IPR029061">
    <property type="entry name" value="THDP-binding"/>
</dbReference>
<evidence type="ECO:0000313" key="6">
    <source>
        <dbReference type="Proteomes" id="UP001417504"/>
    </source>
</evidence>
<dbReference type="GO" id="GO:0004739">
    <property type="term" value="F:pyruvate dehydrogenase (acetyl-transferring) activity"/>
    <property type="evidence" value="ECO:0007669"/>
    <property type="project" value="TreeGrafter"/>
</dbReference>
<protein>
    <recommendedName>
        <fullName evidence="4">Dehydrogenase E1 component domain-containing protein</fullName>
    </recommendedName>
</protein>
<organism evidence="5 6">
    <name type="scientific">Stephania japonica</name>
    <dbReference type="NCBI Taxonomy" id="461633"/>
    <lineage>
        <taxon>Eukaryota</taxon>
        <taxon>Viridiplantae</taxon>
        <taxon>Streptophyta</taxon>
        <taxon>Embryophyta</taxon>
        <taxon>Tracheophyta</taxon>
        <taxon>Spermatophyta</taxon>
        <taxon>Magnoliopsida</taxon>
        <taxon>Ranunculales</taxon>
        <taxon>Menispermaceae</taxon>
        <taxon>Menispermoideae</taxon>
        <taxon>Cissampelideae</taxon>
        <taxon>Stephania</taxon>
    </lineage>
</organism>
<gene>
    <name evidence="5" type="ORF">Sjap_015801</name>
</gene>
<dbReference type="EMBL" id="JBBNAE010000006">
    <property type="protein sequence ID" value="KAK9116854.1"/>
    <property type="molecule type" value="Genomic_DNA"/>
</dbReference>
<feature type="domain" description="Dehydrogenase E1 component" evidence="4">
    <location>
        <begin position="15"/>
        <end position="106"/>
    </location>
</feature>
<dbReference type="InterPro" id="IPR001017">
    <property type="entry name" value="DH_E1"/>
</dbReference>
<evidence type="ECO:0000313" key="5">
    <source>
        <dbReference type="EMBL" id="KAK9116854.1"/>
    </source>
</evidence>
<evidence type="ECO:0000259" key="4">
    <source>
        <dbReference type="Pfam" id="PF00676"/>
    </source>
</evidence>
<evidence type="ECO:0000256" key="1">
    <source>
        <dbReference type="ARBA" id="ARBA00001964"/>
    </source>
</evidence>
<keyword evidence="6" id="KW-1185">Reference proteome</keyword>
<dbReference type="Gene3D" id="3.40.50.970">
    <property type="match status" value="1"/>
</dbReference>
<accession>A0AAP0IJV8</accession>
<evidence type="ECO:0000256" key="2">
    <source>
        <dbReference type="ARBA" id="ARBA00023002"/>
    </source>
</evidence>
<proteinExistence type="predicted"/>